<name>A0A6J1CHR0_MOMCH</name>
<keyword evidence="2" id="KW-1185">Reference proteome</keyword>
<dbReference type="GeneID" id="111011608"/>
<feature type="region of interest" description="Disordered" evidence="1">
    <location>
        <begin position="1"/>
        <end position="90"/>
    </location>
</feature>
<feature type="compositionally biased region" description="Low complexity" evidence="1">
    <location>
        <begin position="43"/>
        <end position="55"/>
    </location>
</feature>
<sequence>PPPEEAPKLVEQVKKEEAPETTKAEEAAGPETKKEILEEPKAETTTTGTGEQQGEVKACVDHAAAEGSGEADNQNQNQIMDNNKMMGSGMEDHENMKRMMYRYYQYQPLYIIERIPPPQLFSDENPNACCIL</sequence>
<feature type="compositionally biased region" description="Basic and acidic residues" evidence="1">
    <location>
        <begin position="1"/>
        <end position="42"/>
    </location>
</feature>
<evidence type="ECO:0000256" key="1">
    <source>
        <dbReference type="SAM" id="MobiDB-lite"/>
    </source>
</evidence>
<organism evidence="2 3">
    <name type="scientific">Momordica charantia</name>
    <name type="common">Bitter gourd</name>
    <name type="synonym">Balsam pear</name>
    <dbReference type="NCBI Taxonomy" id="3673"/>
    <lineage>
        <taxon>Eukaryota</taxon>
        <taxon>Viridiplantae</taxon>
        <taxon>Streptophyta</taxon>
        <taxon>Embryophyta</taxon>
        <taxon>Tracheophyta</taxon>
        <taxon>Spermatophyta</taxon>
        <taxon>Magnoliopsida</taxon>
        <taxon>eudicotyledons</taxon>
        <taxon>Gunneridae</taxon>
        <taxon>Pentapetalae</taxon>
        <taxon>rosids</taxon>
        <taxon>fabids</taxon>
        <taxon>Cucurbitales</taxon>
        <taxon>Cucurbitaceae</taxon>
        <taxon>Momordiceae</taxon>
        <taxon>Momordica</taxon>
    </lineage>
</organism>
<dbReference type="AlphaFoldDB" id="A0A6J1CHR0"/>
<protein>
    <submittedName>
        <fullName evidence="3">Heavy metal-associated isoprenylated plant protein 9</fullName>
    </submittedName>
</protein>
<dbReference type="RefSeq" id="XP_022141144.1">
    <property type="nucleotide sequence ID" value="XM_022285452.1"/>
</dbReference>
<feature type="non-terminal residue" evidence="3">
    <location>
        <position position="1"/>
    </location>
</feature>
<dbReference type="PANTHER" id="PTHR47066">
    <property type="entry name" value="HEAVY METAL-ASSOCIATED ISOPRENYLATED PLANT PROTEIN 9"/>
    <property type="match status" value="1"/>
</dbReference>
<gene>
    <name evidence="3" type="primary">LOC111011608</name>
</gene>
<dbReference type="Proteomes" id="UP000504603">
    <property type="component" value="Unplaced"/>
</dbReference>
<evidence type="ECO:0000313" key="2">
    <source>
        <dbReference type="Proteomes" id="UP000504603"/>
    </source>
</evidence>
<feature type="compositionally biased region" description="Low complexity" evidence="1">
    <location>
        <begin position="73"/>
        <end position="86"/>
    </location>
</feature>
<dbReference type="PANTHER" id="PTHR47066:SF1">
    <property type="entry name" value="HEAVY METAL-ASSOCIATED ISOPRENYLATED PLANT PROTEIN 9"/>
    <property type="match status" value="1"/>
</dbReference>
<dbReference type="KEGG" id="mcha:111011608"/>
<dbReference type="GO" id="GO:0046872">
    <property type="term" value="F:metal ion binding"/>
    <property type="evidence" value="ECO:0007669"/>
    <property type="project" value="InterPro"/>
</dbReference>
<accession>A0A6J1CHR0</accession>
<dbReference type="InterPro" id="IPR044258">
    <property type="entry name" value="HIPP09-like"/>
</dbReference>
<proteinExistence type="predicted"/>
<reference evidence="3" key="1">
    <citation type="submission" date="2025-08" db="UniProtKB">
        <authorList>
            <consortium name="RefSeq"/>
        </authorList>
    </citation>
    <scope>IDENTIFICATION</scope>
    <source>
        <strain evidence="3">OHB3-1</strain>
    </source>
</reference>
<evidence type="ECO:0000313" key="3">
    <source>
        <dbReference type="RefSeq" id="XP_022141144.1"/>
    </source>
</evidence>